<accession>A0A7Y3R766</accession>
<dbReference type="PROSITE" id="PS50109">
    <property type="entry name" value="HIS_KIN"/>
    <property type="match status" value="1"/>
</dbReference>
<name>A0A7Y3R766_9FLAO</name>
<dbReference type="SMART" id="SM00028">
    <property type="entry name" value="TPR"/>
    <property type="match status" value="3"/>
</dbReference>
<dbReference type="InterPro" id="IPR011712">
    <property type="entry name" value="Sig_transdc_His_kin_sub3_dim/P"/>
</dbReference>
<comment type="caution">
    <text evidence="6">The sequence shown here is derived from an EMBL/GenBank/DDBJ whole genome shotgun (WGS) entry which is preliminary data.</text>
</comment>
<proteinExistence type="predicted"/>
<dbReference type="Pfam" id="PF07730">
    <property type="entry name" value="HisKA_3"/>
    <property type="match status" value="1"/>
</dbReference>
<dbReference type="AlphaFoldDB" id="A0A7Y3R766"/>
<keyword evidence="1" id="KW-0808">Transferase</keyword>
<sequence length="669" mass="77100">MNKNILFSLLFLIILCGCHQSTSVKNTSPANDSIQKYLALAGNDTLPFDKRIKYNDKALSFVDLERNDSLKIRTLYNISYKYYELNKNKCLKRTSQTLLMLSKKKNDSTGLGYANRILGLYYMGKSDNEKAIEHLFTAKKIFNSQKNESYVNRVTLDILLTQSYACDYLGSNKTAFELLKNNVAKRDLRIKYFCYNTIANNLSGLKLHSKSIEYYLKAEKNSSNKSQRYTLYNNIAHEYINLKKHQNAIYYLSKILSSKSNKKKFPNEYAIAESLFAFNEIESKNSTKVLELIRDADSILSVTNSLNGYNYNLINFSKLYSIKGDTTKAIYFAKKALMVSESYKNPTDILLSLTQLIKIDKKNAHENGLKYIKVNDSLQLKERSFRDKFAQMQFETNEINQQKEDALRQKAIVVAIAITILIISILIFIISRQRLKQKELILKQVEQKANEEIFQLMLVQKAKEEEARQHEKKRIGRDLHDGVMNRLASTRLNLSLLSISRDDQTIENCLNHIRDIQNIEKEIRNIAHDLSQDSLYDLDSFEPLLNNLLSNLNQTNITLFKLEINPDFNWIKLSSNKRMNLLRIIQEAGNNIIKYAKAQKATISFLMDDKNAYLLIVDNGIGFKKGAVQKGIGIKNMKLRVKIMKGKFNLTSKHNLGTKINISIPLDEE</sequence>
<feature type="domain" description="Histidine kinase" evidence="5">
    <location>
        <begin position="581"/>
        <end position="668"/>
    </location>
</feature>
<dbReference type="InterPro" id="IPR050482">
    <property type="entry name" value="Sensor_HK_TwoCompSys"/>
</dbReference>
<reference evidence="6 7" key="1">
    <citation type="submission" date="2020-05" db="EMBL/GenBank/DDBJ databases">
        <title>Draft genome of Flavobacterium sp. IMCC34852.</title>
        <authorList>
            <person name="Song J."/>
            <person name="Cho J.-C."/>
        </authorList>
    </citation>
    <scope>NUCLEOTIDE SEQUENCE [LARGE SCALE GENOMIC DNA]</scope>
    <source>
        <strain evidence="6 7">IMCC34852</strain>
    </source>
</reference>
<evidence type="ECO:0000256" key="4">
    <source>
        <dbReference type="SAM" id="Phobius"/>
    </source>
</evidence>
<dbReference type="InterPro" id="IPR036890">
    <property type="entry name" value="HATPase_C_sf"/>
</dbReference>
<dbReference type="PROSITE" id="PS51257">
    <property type="entry name" value="PROKAR_LIPOPROTEIN"/>
    <property type="match status" value="1"/>
</dbReference>
<evidence type="ECO:0000256" key="2">
    <source>
        <dbReference type="ARBA" id="ARBA00022777"/>
    </source>
</evidence>
<evidence type="ECO:0000256" key="1">
    <source>
        <dbReference type="ARBA" id="ARBA00022679"/>
    </source>
</evidence>
<keyword evidence="4" id="KW-0472">Membrane</keyword>
<dbReference type="PANTHER" id="PTHR24421">
    <property type="entry name" value="NITRATE/NITRITE SENSOR PROTEIN NARX-RELATED"/>
    <property type="match status" value="1"/>
</dbReference>
<dbReference type="EMBL" id="JABEVX010000001">
    <property type="protein sequence ID" value="NNT71180.1"/>
    <property type="molecule type" value="Genomic_DNA"/>
</dbReference>
<dbReference type="SUPFAM" id="SSF48452">
    <property type="entry name" value="TPR-like"/>
    <property type="match status" value="1"/>
</dbReference>
<dbReference type="GO" id="GO:0046983">
    <property type="term" value="F:protein dimerization activity"/>
    <property type="evidence" value="ECO:0007669"/>
    <property type="project" value="InterPro"/>
</dbReference>
<dbReference type="GO" id="GO:0000155">
    <property type="term" value="F:phosphorelay sensor kinase activity"/>
    <property type="evidence" value="ECO:0007669"/>
    <property type="project" value="InterPro"/>
</dbReference>
<organism evidence="6 7">
    <name type="scientific">Flavobacterium rivulicola</name>
    <dbReference type="NCBI Taxonomy" id="2732161"/>
    <lineage>
        <taxon>Bacteria</taxon>
        <taxon>Pseudomonadati</taxon>
        <taxon>Bacteroidota</taxon>
        <taxon>Flavobacteriia</taxon>
        <taxon>Flavobacteriales</taxon>
        <taxon>Flavobacteriaceae</taxon>
        <taxon>Flavobacterium</taxon>
    </lineage>
</organism>
<gene>
    <name evidence="6" type="ORF">HKT18_03025</name>
</gene>
<dbReference type="InterPro" id="IPR019734">
    <property type="entry name" value="TPR_rpt"/>
</dbReference>
<keyword evidence="7" id="KW-1185">Reference proteome</keyword>
<keyword evidence="2" id="KW-0418">Kinase</keyword>
<protein>
    <recommendedName>
        <fullName evidence="5">Histidine kinase domain-containing protein</fullName>
    </recommendedName>
</protein>
<evidence type="ECO:0000256" key="3">
    <source>
        <dbReference type="ARBA" id="ARBA00023012"/>
    </source>
</evidence>
<dbReference type="Gene3D" id="3.30.565.10">
    <property type="entry name" value="Histidine kinase-like ATPase, C-terminal domain"/>
    <property type="match status" value="1"/>
</dbReference>
<dbReference type="Proteomes" id="UP000536509">
    <property type="component" value="Unassembled WGS sequence"/>
</dbReference>
<dbReference type="RefSeq" id="WP_171221370.1">
    <property type="nucleotide sequence ID" value="NZ_CP121446.1"/>
</dbReference>
<evidence type="ECO:0000313" key="6">
    <source>
        <dbReference type="EMBL" id="NNT71180.1"/>
    </source>
</evidence>
<dbReference type="InterPro" id="IPR005467">
    <property type="entry name" value="His_kinase_dom"/>
</dbReference>
<dbReference type="Gene3D" id="1.20.5.1930">
    <property type="match status" value="1"/>
</dbReference>
<dbReference type="GO" id="GO:0016020">
    <property type="term" value="C:membrane"/>
    <property type="evidence" value="ECO:0007669"/>
    <property type="project" value="InterPro"/>
</dbReference>
<dbReference type="Pfam" id="PF02518">
    <property type="entry name" value="HATPase_c"/>
    <property type="match status" value="1"/>
</dbReference>
<dbReference type="SUPFAM" id="SSF55874">
    <property type="entry name" value="ATPase domain of HSP90 chaperone/DNA topoisomerase II/histidine kinase"/>
    <property type="match status" value="1"/>
</dbReference>
<evidence type="ECO:0000259" key="5">
    <source>
        <dbReference type="PROSITE" id="PS50109"/>
    </source>
</evidence>
<keyword evidence="4" id="KW-0812">Transmembrane</keyword>
<dbReference type="Gene3D" id="1.25.40.10">
    <property type="entry name" value="Tetratricopeptide repeat domain"/>
    <property type="match status" value="2"/>
</dbReference>
<keyword evidence="3" id="KW-0902">Two-component regulatory system</keyword>
<dbReference type="SMART" id="SM00387">
    <property type="entry name" value="HATPase_c"/>
    <property type="match status" value="1"/>
</dbReference>
<dbReference type="InterPro" id="IPR011990">
    <property type="entry name" value="TPR-like_helical_dom_sf"/>
</dbReference>
<dbReference type="InterPro" id="IPR003594">
    <property type="entry name" value="HATPase_dom"/>
</dbReference>
<keyword evidence="4" id="KW-1133">Transmembrane helix</keyword>
<dbReference type="CDD" id="cd16917">
    <property type="entry name" value="HATPase_UhpB-NarQ-NarX-like"/>
    <property type="match status" value="1"/>
</dbReference>
<feature type="transmembrane region" description="Helical" evidence="4">
    <location>
        <begin position="411"/>
        <end position="430"/>
    </location>
</feature>
<evidence type="ECO:0000313" key="7">
    <source>
        <dbReference type="Proteomes" id="UP000536509"/>
    </source>
</evidence>